<evidence type="ECO:0000256" key="1">
    <source>
        <dbReference type="ARBA" id="ARBA00022723"/>
    </source>
</evidence>
<evidence type="ECO:0000256" key="3">
    <source>
        <dbReference type="ARBA" id="ARBA00023014"/>
    </source>
</evidence>
<accession>A0A9D1TQ88</accession>
<gene>
    <name evidence="5" type="ORF">H9894_03465</name>
</gene>
<dbReference type="PROSITE" id="PS00198">
    <property type="entry name" value="4FE4S_FER_1"/>
    <property type="match status" value="1"/>
</dbReference>
<dbReference type="Gene3D" id="3.30.70.20">
    <property type="match status" value="2"/>
</dbReference>
<feature type="domain" description="4Fe-4S ferredoxin-type" evidence="4">
    <location>
        <begin position="34"/>
        <end position="63"/>
    </location>
</feature>
<dbReference type="InterPro" id="IPR017896">
    <property type="entry name" value="4Fe4S_Fe-S-bd"/>
</dbReference>
<dbReference type="GO" id="GO:0051536">
    <property type="term" value="F:iron-sulfur cluster binding"/>
    <property type="evidence" value="ECO:0007669"/>
    <property type="project" value="UniProtKB-KW"/>
</dbReference>
<reference evidence="5" key="2">
    <citation type="submission" date="2021-04" db="EMBL/GenBank/DDBJ databases">
        <authorList>
            <person name="Gilroy R."/>
        </authorList>
    </citation>
    <scope>NUCLEOTIDE SEQUENCE</scope>
    <source>
        <strain evidence="5">ChiHecec2B26-446</strain>
    </source>
</reference>
<comment type="caution">
    <text evidence="5">The sequence shown here is derived from an EMBL/GenBank/DDBJ whole genome shotgun (WGS) entry which is preliminary data.</text>
</comment>
<dbReference type="SUPFAM" id="SSF54862">
    <property type="entry name" value="4Fe-4S ferredoxins"/>
    <property type="match status" value="1"/>
</dbReference>
<keyword evidence="2" id="KW-0408">Iron</keyword>
<dbReference type="PANTHER" id="PTHR43122">
    <property type="entry name" value="FERREDOXIN SUBUNIT OF PYRUVATE:FLAVODOXIN OXIDOREDUCTASE-RELATED"/>
    <property type="match status" value="1"/>
</dbReference>
<sequence>MATFLNTLLQNIIYGPATDPFPFGETFSPKRVRGLIRIDRDLCLGCGMCRHVCAAGAINIQRNSQGWTITIWQDSCCLCRSCVTYCPMQAMSIDPDWHSAHVEEDKYKRIEQHTISYQPCARCGTPMRVMSLDRARELYAADPDIDPEEIRHLCRSCRQIRDAEQSTVCMLRSDISTAPAAEKA</sequence>
<feature type="domain" description="4Fe-4S ferredoxin-type" evidence="4">
    <location>
        <begin position="67"/>
        <end position="96"/>
    </location>
</feature>
<dbReference type="InterPro" id="IPR017900">
    <property type="entry name" value="4Fe4S_Fe_S_CS"/>
</dbReference>
<reference evidence="5" key="1">
    <citation type="journal article" date="2021" name="PeerJ">
        <title>Extensive microbial diversity within the chicken gut microbiome revealed by metagenomics and culture.</title>
        <authorList>
            <person name="Gilroy R."/>
            <person name="Ravi A."/>
            <person name="Getino M."/>
            <person name="Pursley I."/>
            <person name="Horton D.L."/>
            <person name="Alikhan N.F."/>
            <person name="Baker D."/>
            <person name="Gharbi K."/>
            <person name="Hall N."/>
            <person name="Watson M."/>
            <person name="Adriaenssens E.M."/>
            <person name="Foster-Nyarko E."/>
            <person name="Jarju S."/>
            <person name="Secka A."/>
            <person name="Antonio M."/>
            <person name="Oren A."/>
            <person name="Chaudhuri R.R."/>
            <person name="La Ragione R."/>
            <person name="Hildebrand F."/>
            <person name="Pallen M.J."/>
        </authorList>
    </citation>
    <scope>NUCLEOTIDE SEQUENCE</scope>
    <source>
        <strain evidence="5">ChiHecec2B26-446</strain>
    </source>
</reference>
<dbReference type="PANTHER" id="PTHR43122:SF1">
    <property type="entry name" value="IRON-SULFUR-BINDING PROTEIN"/>
    <property type="match status" value="1"/>
</dbReference>
<evidence type="ECO:0000256" key="2">
    <source>
        <dbReference type="ARBA" id="ARBA00023004"/>
    </source>
</evidence>
<evidence type="ECO:0000313" key="5">
    <source>
        <dbReference type="EMBL" id="HIW00231.1"/>
    </source>
</evidence>
<dbReference type="GO" id="GO:0046872">
    <property type="term" value="F:metal ion binding"/>
    <property type="evidence" value="ECO:0007669"/>
    <property type="project" value="UniProtKB-KW"/>
</dbReference>
<dbReference type="Proteomes" id="UP000886752">
    <property type="component" value="Unassembled WGS sequence"/>
</dbReference>
<dbReference type="PROSITE" id="PS51379">
    <property type="entry name" value="4FE4S_FER_2"/>
    <property type="match status" value="2"/>
</dbReference>
<protein>
    <submittedName>
        <fullName evidence="5">Hydrogenase</fullName>
    </submittedName>
</protein>
<organism evidence="5 6">
    <name type="scientific">Candidatus Desulfovibrio intestinipullorum</name>
    <dbReference type="NCBI Taxonomy" id="2838536"/>
    <lineage>
        <taxon>Bacteria</taxon>
        <taxon>Pseudomonadati</taxon>
        <taxon>Thermodesulfobacteriota</taxon>
        <taxon>Desulfovibrionia</taxon>
        <taxon>Desulfovibrionales</taxon>
        <taxon>Desulfovibrionaceae</taxon>
        <taxon>Desulfovibrio</taxon>
    </lineage>
</organism>
<keyword evidence="1" id="KW-0479">Metal-binding</keyword>
<name>A0A9D1TQ88_9BACT</name>
<proteinExistence type="predicted"/>
<evidence type="ECO:0000259" key="4">
    <source>
        <dbReference type="PROSITE" id="PS51379"/>
    </source>
</evidence>
<dbReference type="AlphaFoldDB" id="A0A9D1TQ88"/>
<keyword evidence="3" id="KW-0411">Iron-sulfur</keyword>
<evidence type="ECO:0000313" key="6">
    <source>
        <dbReference type="Proteomes" id="UP000886752"/>
    </source>
</evidence>
<dbReference type="EMBL" id="DXHV01000038">
    <property type="protein sequence ID" value="HIW00231.1"/>
    <property type="molecule type" value="Genomic_DNA"/>
</dbReference>
<dbReference type="Pfam" id="PF13187">
    <property type="entry name" value="Fer4_9"/>
    <property type="match status" value="1"/>
</dbReference>